<dbReference type="SUPFAM" id="SSF53098">
    <property type="entry name" value="Ribonuclease H-like"/>
    <property type="match status" value="1"/>
</dbReference>
<evidence type="ECO:0008006" key="3">
    <source>
        <dbReference type="Google" id="ProtNLM"/>
    </source>
</evidence>
<evidence type="ECO:0000313" key="1">
    <source>
        <dbReference type="EMBL" id="BBH42360.1"/>
    </source>
</evidence>
<accession>A0A3G9K816</accession>
<organism evidence="1 2">
    <name type="scientific">Microcystis viridis NIES-102</name>
    <dbReference type="NCBI Taxonomy" id="213615"/>
    <lineage>
        <taxon>Bacteria</taxon>
        <taxon>Bacillati</taxon>
        <taxon>Cyanobacteriota</taxon>
        <taxon>Cyanophyceae</taxon>
        <taxon>Oscillatoriophycideae</taxon>
        <taxon>Chroococcales</taxon>
        <taxon>Microcystaceae</taxon>
        <taxon>Microcystis</taxon>
    </lineage>
</organism>
<sequence>MLKKKGNSNSDERMRFLEEMLKIFPDAQIRCLCADWELIGQAWLRYLLLEPSLPFRIRIRATDKIERSGKALAAQVVFAHLVRGESQQLQEDCRVWGDQVSVEALRLDDGDLLVVIAPTHTVGLVRDYALRWGIETLFGILKTRGFCLESTHSTDPERLRK</sequence>
<dbReference type="KEGG" id="mvz:myaer102_50100"/>
<evidence type="ECO:0000313" key="2">
    <source>
        <dbReference type="Proteomes" id="UP000278152"/>
    </source>
</evidence>
<protein>
    <recommendedName>
        <fullName evidence="3">Transposase</fullName>
    </recommendedName>
</protein>
<dbReference type="EMBL" id="AP019314">
    <property type="protein sequence ID" value="BBH42360.1"/>
    <property type="molecule type" value="Genomic_DNA"/>
</dbReference>
<dbReference type="InterPro" id="IPR012337">
    <property type="entry name" value="RNaseH-like_sf"/>
</dbReference>
<dbReference type="AlphaFoldDB" id="A0A3G9K816"/>
<reference evidence="1 2" key="1">
    <citation type="submission" date="2018-11" db="EMBL/GenBank/DDBJ databases">
        <title>Complete genome sequence of Microcystis aeruginosa NIES-102.</title>
        <authorList>
            <person name="Yamaguchi H."/>
            <person name="Suzuki S."/>
            <person name="Kawachi M."/>
        </authorList>
    </citation>
    <scope>NUCLEOTIDE SEQUENCE [LARGE SCALE GENOMIC DNA]</scope>
    <source>
        <strain evidence="1 2">NIES-102</strain>
    </source>
</reference>
<dbReference type="Proteomes" id="UP000278152">
    <property type="component" value="Chromosome"/>
</dbReference>
<proteinExistence type="predicted"/>
<gene>
    <name evidence="1" type="ORF">myaer102_50100</name>
</gene>
<name>A0A3G9K816_MICVR</name>